<dbReference type="InterPro" id="IPR006143">
    <property type="entry name" value="RND_pump_MFP"/>
</dbReference>
<evidence type="ECO:0000259" key="3">
    <source>
        <dbReference type="Pfam" id="PF25954"/>
    </source>
</evidence>
<feature type="domain" description="Multidrug resistance protein MdtA-like barrel-sandwich hybrid" evidence="2">
    <location>
        <begin position="65"/>
        <end position="139"/>
    </location>
</feature>
<accession>A0A1W9S170</accession>
<dbReference type="AlphaFoldDB" id="A0A1W9S170"/>
<evidence type="ECO:0000256" key="1">
    <source>
        <dbReference type="ARBA" id="ARBA00009477"/>
    </source>
</evidence>
<organism evidence="5 6">
    <name type="scientific">Candidatus Coatesbacteria bacterium 4484_99</name>
    <dbReference type="NCBI Taxonomy" id="1970774"/>
    <lineage>
        <taxon>Bacteria</taxon>
        <taxon>Candidatus Coatesiibacteriota</taxon>
    </lineage>
</organism>
<dbReference type="Proteomes" id="UP000192611">
    <property type="component" value="Unassembled WGS sequence"/>
</dbReference>
<protein>
    <recommendedName>
        <fullName evidence="7">RND efflux pump membrane fusion protein barrel-sandwich domain-containing protein</fullName>
    </recommendedName>
</protein>
<reference evidence="6" key="1">
    <citation type="submission" date="2017-03" db="EMBL/GenBank/DDBJ databases">
        <title>Novel pathways for hydrocarbon cycling and metabolic interdependencies in hydrothermal sediment communities.</title>
        <authorList>
            <person name="Dombrowski N."/>
            <person name="Seitz K."/>
            <person name="Teske A."/>
            <person name="Baker B."/>
        </authorList>
    </citation>
    <scope>NUCLEOTIDE SEQUENCE [LARGE SCALE GENOMIC DNA]</scope>
</reference>
<dbReference type="InterPro" id="IPR058637">
    <property type="entry name" value="YknX-like_C"/>
</dbReference>
<comment type="similarity">
    <text evidence="1">Belongs to the membrane fusion protein (MFP) (TC 8.A.1) family.</text>
</comment>
<evidence type="ECO:0000259" key="2">
    <source>
        <dbReference type="Pfam" id="PF25917"/>
    </source>
</evidence>
<dbReference type="InterPro" id="IPR058625">
    <property type="entry name" value="MdtA-like_BSH"/>
</dbReference>
<dbReference type="GO" id="GO:1990281">
    <property type="term" value="C:efflux pump complex"/>
    <property type="evidence" value="ECO:0007669"/>
    <property type="project" value="TreeGrafter"/>
</dbReference>
<dbReference type="Gene3D" id="2.40.420.20">
    <property type="match status" value="1"/>
</dbReference>
<dbReference type="NCBIfam" id="TIGR01730">
    <property type="entry name" value="RND_mfp"/>
    <property type="match status" value="1"/>
</dbReference>
<sequence length="301" mass="32339">MRKGVAVLVLIVVVIVVSVVARLVMMGDEEKGVEKYTIPVEVASAKIVPYSEHYTGFGTVFAEDKVPVLPKAPGKLIRFTVGEGQYVSEGQVIALIDRDVPGLEFQPLKVESPASGLIVNMLVDPGGAVAPSQPMAMVVSSSRVNMLLPVSEKDISRLRVGQSANIYFDAFPGETFTGRVKKISPIASPLSHTFEVEVAIENRGGRVKDGMFGRAVITISEPREALFVPIDALIEEDGGYSVFIIEDGTAKLHPVSIGIKEHEMVEIIDGVGSGDIVVLRGQSVLKDGDEVDVVSKREWGD</sequence>
<dbReference type="InterPro" id="IPR058792">
    <property type="entry name" value="Beta-barrel_RND_2"/>
</dbReference>
<dbReference type="Gene3D" id="2.40.30.170">
    <property type="match status" value="1"/>
</dbReference>
<name>A0A1W9S170_9BACT</name>
<feature type="domain" description="YknX-like C-terminal permuted SH3-like" evidence="4">
    <location>
        <begin position="226"/>
        <end position="293"/>
    </location>
</feature>
<dbReference type="Pfam" id="PF25917">
    <property type="entry name" value="BSH_RND"/>
    <property type="match status" value="1"/>
</dbReference>
<dbReference type="PANTHER" id="PTHR30469">
    <property type="entry name" value="MULTIDRUG RESISTANCE PROTEIN MDTA"/>
    <property type="match status" value="1"/>
</dbReference>
<dbReference type="EMBL" id="NATQ01000041">
    <property type="protein sequence ID" value="OQX90589.1"/>
    <property type="molecule type" value="Genomic_DNA"/>
</dbReference>
<gene>
    <name evidence="5" type="ORF">B6D57_02570</name>
</gene>
<proteinExistence type="inferred from homology"/>
<evidence type="ECO:0000313" key="5">
    <source>
        <dbReference type="EMBL" id="OQX90589.1"/>
    </source>
</evidence>
<dbReference type="SUPFAM" id="SSF111369">
    <property type="entry name" value="HlyD-like secretion proteins"/>
    <property type="match status" value="1"/>
</dbReference>
<dbReference type="Gene3D" id="2.40.50.100">
    <property type="match status" value="1"/>
</dbReference>
<comment type="caution">
    <text evidence="5">The sequence shown here is derived from an EMBL/GenBank/DDBJ whole genome shotgun (WGS) entry which is preliminary data.</text>
</comment>
<dbReference type="Pfam" id="PF25989">
    <property type="entry name" value="YknX_C"/>
    <property type="match status" value="1"/>
</dbReference>
<evidence type="ECO:0008006" key="7">
    <source>
        <dbReference type="Google" id="ProtNLM"/>
    </source>
</evidence>
<feature type="domain" description="CusB-like beta-barrel" evidence="3">
    <location>
        <begin position="150"/>
        <end position="216"/>
    </location>
</feature>
<dbReference type="GO" id="GO:0015562">
    <property type="term" value="F:efflux transmembrane transporter activity"/>
    <property type="evidence" value="ECO:0007669"/>
    <property type="project" value="TreeGrafter"/>
</dbReference>
<dbReference type="Pfam" id="PF25954">
    <property type="entry name" value="Beta-barrel_RND_2"/>
    <property type="match status" value="1"/>
</dbReference>
<dbReference type="FunFam" id="2.40.30.170:FF:000010">
    <property type="entry name" value="Efflux RND transporter periplasmic adaptor subunit"/>
    <property type="match status" value="1"/>
</dbReference>
<evidence type="ECO:0000259" key="4">
    <source>
        <dbReference type="Pfam" id="PF25989"/>
    </source>
</evidence>
<evidence type="ECO:0000313" key="6">
    <source>
        <dbReference type="Proteomes" id="UP000192611"/>
    </source>
</evidence>